<dbReference type="AlphaFoldDB" id="A0A8I1ED39"/>
<protein>
    <submittedName>
        <fullName evidence="1">Uncharacterized protein</fullName>
    </submittedName>
</protein>
<reference evidence="1" key="1">
    <citation type="submission" date="2020-12" db="EMBL/GenBank/DDBJ databases">
        <title>Enhanced detection system for hospital associated transmission using whole genome sequencing surveillance.</title>
        <authorList>
            <person name="Harrison L.H."/>
            <person name="Van Tyne D."/>
            <person name="Marsh J.W."/>
            <person name="Griffith M.P."/>
            <person name="Snyder D.J."/>
            <person name="Cooper V.S."/>
            <person name="Mustapha M."/>
        </authorList>
    </citation>
    <scope>NUCLEOTIDE SEQUENCE</scope>
    <source>
        <strain evidence="1">PSB00042</strain>
    </source>
</reference>
<comment type="caution">
    <text evidence="1">The sequence shown here is derived from an EMBL/GenBank/DDBJ whole genome shotgun (WGS) entry which is preliminary data.</text>
</comment>
<dbReference type="EMBL" id="JAEHTE010000002">
    <property type="protein sequence ID" value="MBI6883063.1"/>
    <property type="molecule type" value="Genomic_DNA"/>
</dbReference>
<evidence type="ECO:0000313" key="2">
    <source>
        <dbReference type="Proteomes" id="UP000637061"/>
    </source>
</evidence>
<sequence>MESTIFKEASGSVRGTIIQKMDFPKGKKVESRRICHAYILENEPLDHITVDLPKKMSIEQLREAARKLAIFADELEYSYSLPRGAMTYRQIIEQYESILGENPGKGLIIGSDSIAFIHDGVLLTGRFADGVVNQVEMGEPDPRSWCHDEAHWPSDDSWQQTTGYIHDPKLVDYQIE</sequence>
<evidence type="ECO:0000313" key="1">
    <source>
        <dbReference type="EMBL" id="MBI6883063.1"/>
    </source>
</evidence>
<gene>
    <name evidence="1" type="ORF">JEU22_03975</name>
</gene>
<organism evidence="1 2">
    <name type="scientific">Pseudomonas putida</name>
    <name type="common">Arthrobacter siderocapsulatus</name>
    <dbReference type="NCBI Taxonomy" id="303"/>
    <lineage>
        <taxon>Bacteria</taxon>
        <taxon>Pseudomonadati</taxon>
        <taxon>Pseudomonadota</taxon>
        <taxon>Gammaproteobacteria</taxon>
        <taxon>Pseudomonadales</taxon>
        <taxon>Pseudomonadaceae</taxon>
        <taxon>Pseudomonas</taxon>
    </lineage>
</organism>
<proteinExistence type="predicted"/>
<dbReference type="Proteomes" id="UP000637061">
    <property type="component" value="Unassembled WGS sequence"/>
</dbReference>
<name>A0A8I1ED39_PSEPU</name>
<dbReference type="RefSeq" id="WP_198746677.1">
    <property type="nucleotide sequence ID" value="NZ_JAEHTE010000002.1"/>
</dbReference>
<accession>A0A8I1ED39</accession>